<dbReference type="GO" id="GO:0016878">
    <property type="term" value="F:acid-thiol ligase activity"/>
    <property type="evidence" value="ECO:0007669"/>
    <property type="project" value="UniProtKB-ARBA"/>
</dbReference>
<feature type="domain" description="AMP-dependent synthetase/ligase" evidence="2">
    <location>
        <begin position="25"/>
        <end position="405"/>
    </location>
</feature>
<dbReference type="InterPro" id="IPR050237">
    <property type="entry name" value="ATP-dep_AMP-bd_enzyme"/>
</dbReference>
<proteinExistence type="predicted"/>
<dbReference type="PANTHER" id="PTHR43767:SF1">
    <property type="entry name" value="NONRIBOSOMAL PEPTIDE SYNTHASE PES1 (EUROFUNG)-RELATED"/>
    <property type="match status" value="1"/>
</dbReference>
<gene>
    <name evidence="4" type="ORF">UFOPK1358_01207</name>
</gene>
<dbReference type="NCBIfam" id="NF005863">
    <property type="entry name" value="PRK07798.1"/>
    <property type="match status" value="1"/>
</dbReference>
<evidence type="ECO:0000313" key="4">
    <source>
        <dbReference type="EMBL" id="CAB4544283.1"/>
    </source>
</evidence>
<accession>A0A6J6C189</accession>
<dbReference type="InterPro" id="IPR000873">
    <property type="entry name" value="AMP-dep_synth/lig_dom"/>
</dbReference>
<dbReference type="PANTHER" id="PTHR43767">
    <property type="entry name" value="LONG-CHAIN-FATTY-ACID--COA LIGASE"/>
    <property type="match status" value="1"/>
</dbReference>
<dbReference type="Gene3D" id="3.30.300.30">
    <property type="match status" value="1"/>
</dbReference>
<organism evidence="4">
    <name type="scientific">freshwater metagenome</name>
    <dbReference type="NCBI Taxonomy" id="449393"/>
    <lineage>
        <taxon>unclassified sequences</taxon>
        <taxon>metagenomes</taxon>
        <taxon>ecological metagenomes</taxon>
    </lineage>
</organism>
<evidence type="ECO:0000259" key="2">
    <source>
        <dbReference type="Pfam" id="PF00501"/>
    </source>
</evidence>
<dbReference type="Gene3D" id="3.40.50.12780">
    <property type="entry name" value="N-terminal domain of ligase-like"/>
    <property type="match status" value="1"/>
</dbReference>
<dbReference type="AlphaFoldDB" id="A0A6J6C189"/>
<dbReference type="SUPFAM" id="SSF56801">
    <property type="entry name" value="Acetyl-CoA synthetase-like"/>
    <property type="match status" value="1"/>
</dbReference>
<feature type="domain" description="AMP-binding enzyme C-terminal" evidence="3">
    <location>
        <begin position="466"/>
        <end position="541"/>
    </location>
</feature>
<dbReference type="PROSITE" id="PS00455">
    <property type="entry name" value="AMP_BINDING"/>
    <property type="match status" value="1"/>
</dbReference>
<feature type="region of interest" description="Disordered" evidence="1">
    <location>
        <begin position="350"/>
        <end position="372"/>
    </location>
</feature>
<evidence type="ECO:0000259" key="3">
    <source>
        <dbReference type="Pfam" id="PF13193"/>
    </source>
</evidence>
<dbReference type="InterPro" id="IPR025110">
    <property type="entry name" value="AMP-bd_C"/>
</dbReference>
<dbReference type="Pfam" id="PF13193">
    <property type="entry name" value="AMP-binding_C"/>
    <property type="match status" value="1"/>
</dbReference>
<dbReference type="Pfam" id="PF00501">
    <property type="entry name" value="AMP-binding"/>
    <property type="match status" value="1"/>
</dbReference>
<evidence type="ECO:0000256" key="1">
    <source>
        <dbReference type="SAM" id="MobiDB-lite"/>
    </source>
</evidence>
<protein>
    <submittedName>
        <fullName evidence="4">Unannotated protein</fullName>
    </submittedName>
</protein>
<name>A0A6J6C189_9ZZZZ</name>
<sequence length="557" mass="60040">MGDTTANAAESSLSYNLADLWEAVSDRVANREAVVCGDRRLTYAQLEERANRMANHLLAQGVQPGEFVGCYLTNCTEYLEVLLACFKIRAIPVNINYRYVTEELRYLLLDSGLVVLVCNEEFAERVGSVTAEVPALRHCIVVRSTALSAEAESVDLAALPDGIFYDEAVEAASGDRPQILGRGNDDLYLLYTGGTTGMPKGVIWRQADAFFGCIGGGDPMRMSGPVSSPEETLERIIEFDFVFYALAPLMHAAAQWVSLMWLLCGAKVILHSGGFDPVEIWQTVDAEKVSIMTVVGDAMARPLVDAWDEYGPFEISSMYSLSNGGAPLAPSLRDRLREIAPNAMLTDGFGSSETGIQGSRRLSPGEDPGQGVRFDNVEAGTTVLDESGHAVVPGSGVVGRIAHSGYIPLRYHNAPEKTAETFVTIDGTRYVLPGDMATVEADGSITLLGRGSVSINTGGEKVYPEEVEALLKAHPAVYDVLVVGVADERWGERVTAVVQFTEGTSVSLEELDAHCRGQLAGYKIPRSLVVVDQIVRSPSGKADYRWAKATAAASLIE</sequence>
<dbReference type="EMBL" id="CAEZSF010000118">
    <property type="protein sequence ID" value="CAB4544283.1"/>
    <property type="molecule type" value="Genomic_DNA"/>
</dbReference>
<dbReference type="InterPro" id="IPR042099">
    <property type="entry name" value="ANL_N_sf"/>
</dbReference>
<dbReference type="InterPro" id="IPR020845">
    <property type="entry name" value="AMP-binding_CS"/>
</dbReference>
<reference evidence="4" key="1">
    <citation type="submission" date="2020-05" db="EMBL/GenBank/DDBJ databases">
        <authorList>
            <person name="Chiriac C."/>
            <person name="Salcher M."/>
            <person name="Ghai R."/>
            <person name="Kavagutti S V."/>
        </authorList>
    </citation>
    <scope>NUCLEOTIDE SEQUENCE</scope>
</reference>
<dbReference type="InterPro" id="IPR045851">
    <property type="entry name" value="AMP-bd_C_sf"/>
</dbReference>